<evidence type="ECO:0000256" key="11">
    <source>
        <dbReference type="ARBA" id="ARBA00022792"/>
    </source>
</evidence>
<evidence type="ECO:0000256" key="4">
    <source>
        <dbReference type="ARBA" id="ARBA00005189"/>
    </source>
</evidence>
<evidence type="ECO:0000256" key="15">
    <source>
        <dbReference type="ARBA" id="ARBA00023136"/>
    </source>
</evidence>
<evidence type="ECO:0000256" key="3">
    <source>
        <dbReference type="ARBA" id="ARBA00005119"/>
    </source>
</evidence>
<evidence type="ECO:0000256" key="1">
    <source>
        <dbReference type="ARBA" id="ARBA00001946"/>
    </source>
</evidence>
<evidence type="ECO:0000256" key="8">
    <source>
        <dbReference type="ARBA" id="ARBA00022516"/>
    </source>
</evidence>
<comment type="subcellular location">
    <subcellularLocation>
        <location evidence="2">Mitochondrion inner membrane</location>
        <topology evidence="2">Peripheral membrane protein</topology>
        <orientation evidence="2">Matrix side</orientation>
    </subcellularLocation>
</comment>
<reference evidence="19" key="1">
    <citation type="submission" date="2019-10" db="EMBL/GenBank/DDBJ databases">
        <authorList>
            <person name="Zhang R."/>
            <person name="Pan Y."/>
            <person name="Wang J."/>
            <person name="Ma R."/>
            <person name="Yu S."/>
        </authorList>
    </citation>
    <scope>NUCLEOTIDE SEQUENCE</scope>
    <source>
        <strain evidence="19">LA-IB0</strain>
        <tissue evidence="19">Leaf</tissue>
    </source>
</reference>
<evidence type="ECO:0000256" key="6">
    <source>
        <dbReference type="ARBA" id="ARBA00012487"/>
    </source>
</evidence>
<gene>
    <name evidence="19" type="ORF">BUALT_Bualt03G0004000</name>
</gene>
<evidence type="ECO:0000256" key="2">
    <source>
        <dbReference type="ARBA" id="ARBA00004443"/>
    </source>
</evidence>
<keyword evidence="10" id="KW-0548">Nucleotidyltransferase</keyword>
<keyword evidence="9" id="KW-0808">Transferase</keyword>
<keyword evidence="8" id="KW-0444">Lipid biosynthesis</keyword>
<dbReference type="Pfam" id="PF09139">
    <property type="entry name" value="Tam41_Mmp37"/>
    <property type="match status" value="1"/>
</dbReference>
<dbReference type="AlphaFoldDB" id="A0AAV6XWS2"/>
<evidence type="ECO:0000256" key="16">
    <source>
        <dbReference type="ARBA" id="ARBA00023209"/>
    </source>
</evidence>
<dbReference type="GO" id="GO:0032049">
    <property type="term" value="P:cardiolipin biosynthetic process"/>
    <property type="evidence" value="ECO:0007669"/>
    <property type="project" value="InterPro"/>
</dbReference>
<dbReference type="EMBL" id="WHWC01000003">
    <property type="protein sequence ID" value="KAG8385077.1"/>
    <property type="molecule type" value="Genomic_DNA"/>
</dbReference>
<dbReference type="GO" id="GO:0016024">
    <property type="term" value="P:CDP-diacylglycerol biosynthetic process"/>
    <property type="evidence" value="ECO:0007669"/>
    <property type="project" value="TreeGrafter"/>
</dbReference>
<keyword evidence="16" id="KW-0594">Phospholipid biosynthesis</keyword>
<keyword evidence="11" id="KW-0999">Mitochondrion inner membrane</keyword>
<comment type="pathway">
    <text evidence="4">Lipid metabolism.</text>
</comment>
<accession>A0AAV6XWS2</accession>
<evidence type="ECO:0000256" key="18">
    <source>
        <dbReference type="ARBA" id="ARBA00029893"/>
    </source>
</evidence>
<comment type="pathway">
    <text evidence="3">Phospholipid metabolism; CDP-diacylglycerol biosynthesis; CDP-diacylglycerol from sn-glycerol 3-phosphate: step 3/3.</text>
</comment>
<keyword evidence="15" id="KW-0472">Membrane</keyword>
<evidence type="ECO:0000256" key="13">
    <source>
        <dbReference type="ARBA" id="ARBA00023098"/>
    </source>
</evidence>
<comment type="caution">
    <text evidence="19">The sequence shown here is derived from an EMBL/GenBank/DDBJ whole genome shotgun (WGS) entry which is preliminary data.</text>
</comment>
<keyword evidence="14" id="KW-0496">Mitochondrion</keyword>
<evidence type="ECO:0000256" key="10">
    <source>
        <dbReference type="ARBA" id="ARBA00022695"/>
    </source>
</evidence>
<name>A0AAV6XWS2_9LAMI</name>
<evidence type="ECO:0000256" key="12">
    <source>
        <dbReference type="ARBA" id="ARBA00022842"/>
    </source>
</evidence>
<evidence type="ECO:0000313" key="19">
    <source>
        <dbReference type="EMBL" id="KAG8385077.1"/>
    </source>
</evidence>
<dbReference type="GO" id="GO:0004605">
    <property type="term" value="F:phosphatidate cytidylyltransferase activity"/>
    <property type="evidence" value="ECO:0007669"/>
    <property type="project" value="UniProtKB-EC"/>
</dbReference>
<dbReference type="PANTHER" id="PTHR13619">
    <property type="entry name" value="PHOSPHATIDATE CYTIDYLYLTRANSFERASE, MITOCHONDRIAL"/>
    <property type="match status" value="1"/>
</dbReference>
<dbReference type="Proteomes" id="UP000826271">
    <property type="component" value="Unassembled WGS sequence"/>
</dbReference>
<dbReference type="InterPro" id="IPR015222">
    <property type="entry name" value="Tam41"/>
</dbReference>
<proteinExistence type="inferred from homology"/>
<keyword evidence="17" id="KW-1208">Phospholipid metabolism</keyword>
<keyword evidence="20" id="KW-1185">Reference proteome</keyword>
<keyword evidence="12" id="KW-0460">Magnesium</keyword>
<dbReference type="GO" id="GO:0005743">
    <property type="term" value="C:mitochondrial inner membrane"/>
    <property type="evidence" value="ECO:0007669"/>
    <property type="project" value="UniProtKB-SubCell"/>
</dbReference>
<keyword evidence="13" id="KW-0443">Lipid metabolism</keyword>
<evidence type="ECO:0000256" key="7">
    <source>
        <dbReference type="ARBA" id="ARBA00018337"/>
    </source>
</evidence>
<dbReference type="EC" id="2.7.7.41" evidence="6"/>
<evidence type="ECO:0000256" key="14">
    <source>
        <dbReference type="ARBA" id="ARBA00023128"/>
    </source>
</evidence>
<evidence type="ECO:0000256" key="17">
    <source>
        <dbReference type="ARBA" id="ARBA00023264"/>
    </source>
</evidence>
<comment type="similarity">
    <text evidence="5">Belongs to the TAM41 family.</text>
</comment>
<organism evidence="19 20">
    <name type="scientific">Buddleja alternifolia</name>
    <dbReference type="NCBI Taxonomy" id="168488"/>
    <lineage>
        <taxon>Eukaryota</taxon>
        <taxon>Viridiplantae</taxon>
        <taxon>Streptophyta</taxon>
        <taxon>Embryophyta</taxon>
        <taxon>Tracheophyta</taxon>
        <taxon>Spermatophyta</taxon>
        <taxon>Magnoliopsida</taxon>
        <taxon>eudicotyledons</taxon>
        <taxon>Gunneridae</taxon>
        <taxon>Pentapetalae</taxon>
        <taxon>asterids</taxon>
        <taxon>lamiids</taxon>
        <taxon>Lamiales</taxon>
        <taxon>Scrophulariaceae</taxon>
        <taxon>Buddlejeae</taxon>
        <taxon>Buddleja</taxon>
    </lineage>
</organism>
<comment type="cofactor">
    <cofactor evidence="1">
        <name>Mg(2+)</name>
        <dbReference type="ChEBI" id="CHEBI:18420"/>
    </cofactor>
</comment>
<sequence length="128" mass="14191">MTSCICSYINKMLLVKLAIKMSDVLNLSNQDCGLSTTSDLVSSLPLPLRSQMGIKLGEKKVFDESGRAARKVVIRSKEEAAECMQKILRRKVMFSSGRQAVAGLLTVGAVHGLRYLGRKMNKAWKSWL</sequence>
<evidence type="ECO:0000313" key="20">
    <source>
        <dbReference type="Proteomes" id="UP000826271"/>
    </source>
</evidence>
<evidence type="ECO:0000256" key="5">
    <source>
        <dbReference type="ARBA" id="ARBA00005458"/>
    </source>
</evidence>
<protein>
    <recommendedName>
        <fullName evidence="7">Phosphatidate cytidylyltransferase, mitochondrial</fullName>
        <ecNumber evidence="6">2.7.7.41</ecNumber>
    </recommendedName>
    <alternativeName>
        <fullName evidence="18">CDP-diacylglycerol synthase</fullName>
    </alternativeName>
</protein>
<evidence type="ECO:0000256" key="9">
    <source>
        <dbReference type="ARBA" id="ARBA00022679"/>
    </source>
</evidence>
<dbReference type="PANTHER" id="PTHR13619:SF0">
    <property type="entry name" value="PHOSPHATIDATE CYTIDYLYLTRANSFERASE, MITOCHONDRIAL"/>
    <property type="match status" value="1"/>
</dbReference>